<dbReference type="Proteomes" id="UP000000585">
    <property type="component" value="Chromosome"/>
</dbReference>
<dbReference type="EMBL" id="AE005672">
    <property type="protein sequence ID" value="AAK74266.1"/>
    <property type="molecule type" value="Genomic_DNA"/>
</dbReference>
<protein>
    <submittedName>
        <fullName evidence="2">Uncharacterized protein</fullName>
    </submittedName>
</protein>
<dbReference type="PaxDb" id="170187-SP_0077"/>
<organism evidence="2 3">
    <name type="scientific">Streptococcus pneumoniae serotype 4 (strain ATCC BAA-334 / TIGR4)</name>
    <dbReference type="NCBI Taxonomy" id="170187"/>
    <lineage>
        <taxon>Bacteria</taxon>
        <taxon>Bacillati</taxon>
        <taxon>Bacillota</taxon>
        <taxon>Bacilli</taxon>
        <taxon>Lactobacillales</taxon>
        <taxon>Streptococcaceae</taxon>
        <taxon>Streptococcus</taxon>
    </lineage>
</organism>
<feature type="transmembrane region" description="Helical" evidence="1">
    <location>
        <begin position="20"/>
        <end position="43"/>
    </location>
</feature>
<evidence type="ECO:0000313" key="2">
    <source>
        <dbReference type="EMBL" id="AAK74266.1"/>
    </source>
</evidence>
<evidence type="ECO:0000313" key="3">
    <source>
        <dbReference type="Proteomes" id="UP000000585"/>
    </source>
</evidence>
<gene>
    <name evidence="2" type="ordered locus">SP_0077</name>
</gene>
<dbReference type="AlphaFoldDB" id="A0A0H2UMW4"/>
<dbReference type="EnsemblBacteria" id="AAK74266">
    <property type="protein sequence ID" value="AAK74266"/>
    <property type="gene ID" value="SP_0077"/>
</dbReference>
<dbReference type="eggNOG" id="ENOG5032AZ1">
    <property type="taxonomic scope" value="Bacteria"/>
</dbReference>
<keyword evidence="1" id="KW-0812">Transmembrane</keyword>
<proteinExistence type="predicted"/>
<accession>A0A0H2UMW4</accession>
<keyword evidence="3" id="KW-1185">Reference proteome</keyword>
<reference evidence="2 3" key="1">
    <citation type="journal article" date="2001" name="Science">
        <title>Complete genome sequence of a virulent isolate of Streptococcus pneumoniae.</title>
        <authorList>
            <person name="Tettelin H."/>
            <person name="Nelson K.E."/>
            <person name="Paulsen I.T."/>
            <person name="Eisen J.A."/>
            <person name="Read T.D."/>
            <person name="Peterson S."/>
            <person name="Heidelberg J."/>
            <person name="DeBoy R.T."/>
            <person name="Haft D.H."/>
            <person name="Dodson R.J."/>
            <person name="Durkin A.S."/>
            <person name="Gwinn M."/>
            <person name="Kolonay J.F."/>
            <person name="Nelson W.C."/>
            <person name="Peterson J.D."/>
            <person name="Umayam L.A."/>
            <person name="White O."/>
            <person name="Salzberg S.L."/>
            <person name="Lewis M.R."/>
            <person name="Radune D."/>
            <person name="Holtzapple E."/>
            <person name="Khouri H."/>
            <person name="Wolf A.M."/>
            <person name="Utterback T.R."/>
            <person name="Hansen C.L."/>
            <person name="McDonald L.A."/>
            <person name="Feldblyum T.V."/>
            <person name="Angiuoli S."/>
            <person name="Dickinson T."/>
            <person name="Hickey E.K."/>
            <person name="Holt I.E."/>
            <person name="Loftus B.J."/>
            <person name="Yang F."/>
            <person name="Smith H.O."/>
            <person name="Venter J.C."/>
            <person name="Dougherty B.A."/>
            <person name="Morrison D.A."/>
            <person name="Hollingshead S.K."/>
            <person name="Fraser C.M."/>
        </authorList>
    </citation>
    <scope>NUCLEOTIDE SEQUENCE [LARGE SCALE GENOMIC DNA]</scope>
    <source>
        <strain evidence="3">ATCC BAA-334 / TIGR4</strain>
    </source>
</reference>
<dbReference type="KEGG" id="spn:SP_0077"/>
<evidence type="ECO:0000256" key="1">
    <source>
        <dbReference type="SAM" id="Phobius"/>
    </source>
</evidence>
<name>A0A0H2UMW4_STRPN</name>
<keyword evidence="1" id="KW-0472">Membrane</keyword>
<sequence>MTYSHIYQVLFLPKLSIKRWHFLGLVLVDFALSYLSHFELFMVQWKHVIQII</sequence>
<keyword evidence="1" id="KW-1133">Transmembrane helix</keyword>
<dbReference type="BioCyc" id="SPNE170187:G1FZB-80-MONOMER"/>